<reference evidence="3" key="1">
    <citation type="submission" date="2024-06" db="EMBL/GenBank/DDBJ databases">
        <title>Draft Genome Sequences of Epichloe bromicola Strains Isolated from Elymus ciliaris.</title>
        <authorList>
            <consortium name="Epichloe bromicola genome sequencing consortium"/>
            <person name="Miura A."/>
            <person name="Imano S."/>
            <person name="Ashida A."/>
            <person name="Sato I."/>
            <person name="Chiba S."/>
            <person name="Tanaka A."/>
            <person name="Camagna M."/>
            <person name="Takemoto D."/>
        </authorList>
    </citation>
    <scope>NUCLEOTIDE SEQUENCE [LARGE SCALE GENOMIC DNA]</scope>
    <source>
        <strain evidence="3">DP</strain>
    </source>
</reference>
<protein>
    <submittedName>
        <fullName evidence="2">Uncharacterized protein</fullName>
    </submittedName>
</protein>
<evidence type="ECO:0000313" key="3">
    <source>
        <dbReference type="Proteomes" id="UP001562357"/>
    </source>
</evidence>
<name>A0ABQ0CJB2_9HYPO</name>
<dbReference type="Proteomes" id="UP001562357">
    <property type="component" value="Unassembled WGS sequence"/>
</dbReference>
<evidence type="ECO:0000256" key="1">
    <source>
        <dbReference type="SAM" id="MobiDB-lite"/>
    </source>
</evidence>
<keyword evidence="3" id="KW-1185">Reference proteome</keyword>
<proteinExistence type="predicted"/>
<evidence type="ECO:0000313" key="2">
    <source>
        <dbReference type="EMBL" id="GAB0133530.1"/>
    </source>
</evidence>
<accession>A0ABQ0CJB2</accession>
<organism evidence="2 3">
    <name type="scientific">Epichloe bromicola</name>
    <dbReference type="NCBI Taxonomy" id="79588"/>
    <lineage>
        <taxon>Eukaryota</taxon>
        <taxon>Fungi</taxon>
        <taxon>Dikarya</taxon>
        <taxon>Ascomycota</taxon>
        <taxon>Pezizomycotina</taxon>
        <taxon>Sordariomycetes</taxon>
        <taxon>Hypocreomycetidae</taxon>
        <taxon>Hypocreales</taxon>
        <taxon>Clavicipitaceae</taxon>
        <taxon>Epichloe</taxon>
    </lineage>
</organism>
<sequence>MIHVLARTFTLTPTPKLTNAVAVTVAVAPRTQPQMRHSQRPALIAAQQQRWRQGGLGEQGQGKKSSGEHGGGGGGGDGPDGRRDGHCNHRGPTYYTYGT</sequence>
<comment type="caution">
    <text evidence="2">The sequence shown here is derived from an EMBL/GenBank/DDBJ whole genome shotgun (WGS) entry which is preliminary data.</text>
</comment>
<feature type="compositionally biased region" description="Gly residues" evidence="1">
    <location>
        <begin position="68"/>
        <end position="78"/>
    </location>
</feature>
<feature type="region of interest" description="Disordered" evidence="1">
    <location>
        <begin position="30"/>
        <end position="99"/>
    </location>
</feature>
<dbReference type="EMBL" id="BAAFGZ010000047">
    <property type="protein sequence ID" value="GAB0133530.1"/>
    <property type="molecule type" value="Genomic_DNA"/>
</dbReference>
<gene>
    <name evidence="2" type="primary">g1937</name>
    <name evidence="2" type="ORF">EsDP_00001937</name>
</gene>